<dbReference type="AlphaFoldDB" id="A0A8H7ACZ7"/>
<evidence type="ECO:0000313" key="2">
    <source>
        <dbReference type="EMBL" id="KAF7504861.1"/>
    </source>
</evidence>
<dbReference type="EMBL" id="JAACFV010000125">
    <property type="protein sequence ID" value="KAF7504861.1"/>
    <property type="molecule type" value="Genomic_DNA"/>
</dbReference>
<evidence type="ECO:0000313" key="3">
    <source>
        <dbReference type="Proteomes" id="UP000606974"/>
    </source>
</evidence>
<proteinExistence type="predicted"/>
<dbReference type="Proteomes" id="UP000606974">
    <property type="component" value="Unassembled WGS sequence"/>
</dbReference>
<gene>
    <name evidence="2" type="ORF">GJ744_001659</name>
</gene>
<keyword evidence="3" id="KW-1185">Reference proteome</keyword>
<protein>
    <submittedName>
        <fullName evidence="2">Uncharacterized protein</fullName>
    </submittedName>
</protein>
<accession>A0A8H7ACZ7</accession>
<comment type="caution">
    <text evidence="2">The sequence shown here is derived from an EMBL/GenBank/DDBJ whole genome shotgun (WGS) entry which is preliminary data.</text>
</comment>
<feature type="region of interest" description="Disordered" evidence="1">
    <location>
        <begin position="1"/>
        <end position="32"/>
    </location>
</feature>
<name>A0A8H7ACZ7_9EURO</name>
<reference evidence="2" key="1">
    <citation type="submission" date="2020-02" db="EMBL/GenBank/DDBJ databases">
        <authorList>
            <person name="Palmer J.M."/>
        </authorList>
    </citation>
    <scope>NUCLEOTIDE SEQUENCE</scope>
    <source>
        <strain evidence="2">EPUS1.4</strain>
        <tissue evidence="2">Thallus</tissue>
    </source>
</reference>
<evidence type="ECO:0000256" key="1">
    <source>
        <dbReference type="SAM" id="MobiDB-lite"/>
    </source>
</evidence>
<organism evidence="2 3">
    <name type="scientific">Endocarpon pusillum</name>
    <dbReference type="NCBI Taxonomy" id="364733"/>
    <lineage>
        <taxon>Eukaryota</taxon>
        <taxon>Fungi</taxon>
        <taxon>Dikarya</taxon>
        <taxon>Ascomycota</taxon>
        <taxon>Pezizomycotina</taxon>
        <taxon>Eurotiomycetes</taxon>
        <taxon>Chaetothyriomycetidae</taxon>
        <taxon>Verrucariales</taxon>
        <taxon>Verrucariaceae</taxon>
        <taxon>Endocarpon</taxon>
    </lineage>
</organism>
<sequence length="112" mass="12206">MLTVIGTHRGRNAAGMRHPRESPFGMSRPSPRVELMVTPKTPLPGPEEAYRIRPTTSQQLSQPGRYNEILGHLTIQGAARRTFCHREAGSSLLVTLNILSVMVLLSTTGSTG</sequence>